<dbReference type="GO" id="GO:0016740">
    <property type="term" value="F:transferase activity"/>
    <property type="evidence" value="ECO:0007669"/>
    <property type="project" value="UniProtKB-KW"/>
</dbReference>
<keyword evidence="1" id="KW-0808">Transferase</keyword>
<sequence>MVQEKYQFLGLVVPDPVDTNFDPVAWANTCQDVFNKNIALIGKSYDTFILKCSSDFDPLISGLQVSDSTLTWALWMAEGWGYESPATRVVREGL</sequence>
<protein>
    <submittedName>
        <fullName evidence="1">(Acyl-carrier-protein) S-malonyltransferase</fullName>
    </submittedName>
</protein>
<name>A0A076PJR8_COMTE</name>
<gene>
    <name evidence="1" type="ORF">O987_14857</name>
</gene>
<evidence type="ECO:0000313" key="2">
    <source>
        <dbReference type="Proteomes" id="UP000028782"/>
    </source>
</evidence>
<evidence type="ECO:0000313" key="1">
    <source>
        <dbReference type="EMBL" id="AIJ47084.1"/>
    </source>
</evidence>
<dbReference type="EMBL" id="CP006704">
    <property type="protein sequence ID" value="AIJ47084.1"/>
    <property type="molecule type" value="Genomic_DNA"/>
</dbReference>
<dbReference type="KEGG" id="ctes:O987_14857"/>
<dbReference type="HOGENOM" id="CLU_2381238_0_0_4"/>
<reference evidence="1 2" key="1">
    <citation type="journal article" date="2014" name="Genome Announc.">
        <title>Complete Genome Sequence of Polychlorinated Biphenyl Degrader Comamonas testosteroni TK102 (NBRC 109938).</title>
        <authorList>
            <person name="Fukuda K."/>
            <person name="Hosoyama A."/>
            <person name="Tsuchikane K."/>
            <person name="Ohji S."/>
            <person name="Yamazoe A."/>
            <person name="Fujita N."/>
            <person name="Shintani M."/>
            <person name="Kimbara K."/>
        </authorList>
    </citation>
    <scope>NUCLEOTIDE SEQUENCE [LARGE SCALE GENOMIC DNA]</scope>
    <source>
        <strain evidence="1">TK102</strain>
    </source>
</reference>
<proteinExistence type="predicted"/>
<accession>A0A076PJR8</accession>
<dbReference type="AlphaFoldDB" id="A0A076PJR8"/>
<organism evidence="1 2">
    <name type="scientific">Comamonas testosteroni TK102</name>
    <dbReference type="NCBI Taxonomy" id="1392005"/>
    <lineage>
        <taxon>Bacteria</taxon>
        <taxon>Pseudomonadati</taxon>
        <taxon>Pseudomonadota</taxon>
        <taxon>Betaproteobacteria</taxon>
        <taxon>Burkholderiales</taxon>
        <taxon>Comamonadaceae</taxon>
        <taxon>Comamonas</taxon>
    </lineage>
</organism>
<dbReference type="Proteomes" id="UP000028782">
    <property type="component" value="Chromosome"/>
</dbReference>
<dbReference type="RefSeq" id="WP_003065071.1">
    <property type="nucleotide sequence ID" value="NZ_CP006704.1"/>
</dbReference>